<name>A0ABD3QJT8_9STRA</name>
<protein>
    <recommendedName>
        <fullName evidence="6">GH26 domain-containing protein</fullName>
    </recommendedName>
</protein>
<keyword evidence="2" id="KW-0378">Hydrolase</keyword>
<dbReference type="InterPro" id="IPR017853">
    <property type="entry name" value="GH"/>
</dbReference>
<feature type="region of interest" description="Disordered" evidence="4">
    <location>
        <begin position="602"/>
        <end position="626"/>
    </location>
</feature>
<feature type="signal peptide" evidence="5">
    <location>
        <begin position="1"/>
        <end position="18"/>
    </location>
</feature>
<dbReference type="Proteomes" id="UP001530315">
    <property type="component" value="Unassembled WGS sequence"/>
</dbReference>
<reference evidence="7 8" key="1">
    <citation type="submission" date="2024-10" db="EMBL/GenBank/DDBJ databases">
        <title>Updated reference genomes for cyclostephanoid diatoms.</title>
        <authorList>
            <person name="Roberts W.R."/>
            <person name="Alverson A.J."/>
        </authorList>
    </citation>
    <scope>NUCLEOTIDE SEQUENCE [LARGE SCALE GENOMIC DNA]</scope>
    <source>
        <strain evidence="7 8">AJA276-08</strain>
    </source>
</reference>
<gene>
    <name evidence="7" type="ORF">ACHAW5_009097</name>
</gene>
<evidence type="ECO:0000256" key="5">
    <source>
        <dbReference type="SAM" id="SignalP"/>
    </source>
</evidence>
<dbReference type="InterPro" id="IPR022790">
    <property type="entry name" value="GH26_dom"/>
</dbReference>
<feature type="domain" description="GH26" evidence="6">
    <location>
        <begin position="234"/>
        <end position="532"/>
    </location>
</feature>
<dbReference type="PRINTS" id="PR00739">
    <property type="entry name" value="GLHYDRLASE26"/>
</dbReference>
<dbReference type="GO" id="GO:0016798">
    <property type="term" value="F:hydrolase activity, acting on glycosyl bonds"/>
    <property type="evidence" value="ECO:0007669"/>
    <property type="project" value="UniProtKB-KW"/>
</dbReference>
<dbReference type="PANTHER" id="PTHR40079">
    <property type="entry name" value="MANNAN ENDO-1,4-BETA-MANNOSIDASE E-RELATED"/>
    <property type="match status" value="1"/>
</dbReference>
<accession>A0ABD3QJT8</accession>
<sequence length="737" mass="80124">MKISSAACLLLLLRNAGGSSIRGSSVLKAEPTVYGWGGDEHVDTAAPTEHPTPWGGDEHVDTAAPTEHSTPWGGDEHDDTAHPTLNPTPEPSDGGWGGDEHVDTAAPTEHPTPWGGDEHVDTAAPTEHSTPWGGDEHDDTAHPTLNPTPEPSDGGWGGDEHVDTAAPTEHPTPWGGDEHDDTVHPTFNPTPEPSDGWNHYEEVYGYDASVAGDFGQEDLSGQVSGDTHHRALQTTRWKTLNYLYSIRGRGTVAGMHERYSQTPSRFTEQVRQVSGKYPGLWSGDFLFDFNRQYRQNMIEEAKRRWNSGTMINIMYHSCNPAVANVGEECNWDDRVKGPRSRMSDSNWQAIITDGSGLNQKWKQYLDEIAVYLQDLKNNGVEVLFRPFHEMNQGVFWWGGRPGVSGTRRLYQISHDYLTNIKRLDNLIWVWNIQDFGSLSNDAQSYNPGSNYFEVASLDVYEGFQTWKYDVMRNVAGGKPIAIGECDVLPDASRLVSEPLWTFAMSWSELTFQYNTGDKIRSVYNQAITRDEMGAWQSSVINPPTPPIPPPSPTPPTTGSLGDWVQCTSNSQCMNGCCSGMYSGGVLKCTPLSGGFNPSICTAGTGPTPTPPTPTPPPPSPPTTGSLGDWVQCSSNSQCTNGCCSGMYSGGVLKCTPLSGGFNPSICTAGSAPTPTPPTPTPPTTGSLGDWAMLQKLSVHEWMLQCPTWNLLLETGFNAPQTPSAEMDAAVVCTQAVC</sequence>
<keyword evidence="3" id="KW-0326">Glycosidase</keyword>
<feature type="compositionally biased region" description="Pro residues" evidence="4">
    <location>
        <begin position="607"/>
        <end position="621"/>
    </location>
</feature>
<keyword evidence="5" id="KW-0732">Signal</keyword>
<dbReference type="Pfam" id="PF02156">
    <property type="entry name" value="Glyco_hydro_26"/>
    <property type="match status" value="1"/>
</dbReference>
<dbReference type="GO" id="GO:0005976">
    <property type="term" value="P:polysaccharide metabolic process"/>
    <property type="evidence" value="ECO:0007669"/>
    <property type="project" value="UniProtKB-ARBA"/>
</dbReference>
<evidence type="ECO:0000256" key="2">
    <source>
        <dbReference type="ARBA" id="ARBA00022801"/>
    </source>
</evidence>
<proteinExistence type="inferred from homology"/>
<dbReference type="PANTHER" id="PTHR40079:SF4">
    <property type="entry name" value="GH26 DOMAIN-CONTAINING PROTEIN-RELATED"/>
    <property type="match status" value="1"/>
</dbReference>
<keyword evidence="8" id="KW-1185">Reference proteome</keyword>
<dbReference type="PROSITE" id="PS51764">
    <property type="entry name" value="GH26"/>
    <property type="match status" value="1"/>
</dbReference>
<evidence type="ECO:0000256" key="3">
    <source>
        <dbReference type="ARBA" id="ARBA00023295"/>
    </source>
</evidence>
<feature type="chain" id="PRO_5044884772" description="GH26 domain-containing protein" evidence="5">
    <location>
        <begin position="19"/>
        <end position="737"/>
    </location>
</feature>
<feature type="region of interest" description="Disordered" evidence="4">
    <location>
        <begin position="38"/>
        <end position="198"/>
    </location>
</feature>
<evidence type="ECO:0000313" key="7">
    <source>
        <dbReference type="EMBL" id="KAL3800419.1"/>
    </source>
</evidence>
<evidence type="ECO:0000259" key="6">
    <source>
        <dbReference type="PROSITE" id="PS51764"/>
    </source>
</evidence>
<evidence type="ECO:0000313" key="8">
    <source>
        <dbReference type="Proteomes" id="UP001530315"/>
    </source>
</evidence>
<evidence type="ECO:0000256" key="1">
    <source>
        <dbReference type="ARBA" id="ARBA00007754"/>
    </source>
</evidence>
<dbReference type="Gene3D" id="3.20.20.80">
    <property type="entry name" value="Glycosidases"/>
    <property type="match status" value="1"/>
</dbReference>
<dbReference type="InterPro" id="IPR000805">
    <property type="entry name" value="Glyco_hydro_26"/>
</dbReference>
<dbReference type="SUPFAM" id="SSF51445">
    <property type="entry name" value="(Trans)glycosidases"/>
    <property type="match status" value="1"/>
</dbReference>
<evidence type="ECO:0000256" key="4">
    <source>
        <dbReference type="SAM" id="MobiDB-lite"/>
    </source>
</evidence>
<dbReference type="EMBL" id="JALLAZ020000215">
    <property type="protein sequence ID" value="KAL3800419.1"/>
    <property type="molecule type" value="Genomic_DNA"/>
</dbReference>
<comment type="similarity">
    <text evidence="1">Belongs to the glycosyl hydrolase 26 family.</text>
</comment>
<comment type="caution">
    <text evidence="7">The sequence shown here is derived from an EMBL/GenBank/DDBJ whole genome shotgun (WGS) entry which is preliminary data.</text>
</comment>
<organism evidence="7 8">
    <name type="scientific">Stephanodiscus triporus</name>
    <dbReference type="NCBI Taxonomy" id="2934178"/>
    <lineage>
        <taxon>Eukaryota</taxon>
        <taxon>Sar</taxon>
        <taxon>Stramenopiles</taxon>
        <taxon>Ochrophyta</taxon>
        <taxon>Bacillariophyta</taxon>
        <taxon>Coscinodiscophyceae</taxon>
        <taxon>Thalassiosirophycidae</taxon>
        <taxon>Stephanodiscales</taxon>
        <taxon>Stephanodiscaceae</taxon>
        <taxon>Stephanodiscus</taxon>
    </lineage>
</organism>
<dbReference type="AlphaFoldDB" id="A0ABD3QJT8"/>